<name>A0A4R5ENY3_9RHOB</name>
<dbReference type="RefSeq" id="WP_132830429.1">
    <property type="nucleotide sequence ID" value="NZ_SMFP01000010.1"/>
</dbReference>
<keyword evidence="1" id="KW-1133">Transmembrane helix</keyword>
<keyword evidence="1" id="KW-0812">Transmembrane</keyword>
<sequence>MALAELASRRYEVAPGAEQQVLCSAGYTTNKVGTIVAEAVLLGAKKYGSRTAELEFMRIALQSRRQLKVPQTKASNRPVLSGWINLAIDGAMILSWAIVVIAFFIFLLELSAGRPEYLVPSFSAFFIFSIIGLVAFRLWKSIKFIQSDSLPQ</sequence>
<keyword evidence="1" id="KW-0472">Membrane</keyword>
<proteinExistence type="predicted"/>
<feature type="transmembrane region" description="Helical" evidence="1">
    <location>
        <begin position="118"/>
        <end position="139"/>
    </location>
</feature>
<dbReference type="Proteomes" id="UP000294662">
    <property type="component" value="Unassembled WGS sequence"/>
</dbReference>
<dbReference type="AlphaFoldDB" id="A0A4R5ENY3"/>
<feature type="transmembrane region" description="Helical" evidence="1">
    <location>
        <begin position="83"/>
        <end position="106"/>
    </location>
</feature>
<dbReference type="EMBL" id="SMFP01000010">
    <property type="protein sequence ID" value="TDE36317.1"/>
    <property type="molecule type" value="Genomic_DNA"/>
</dbReference>
<protein>
    <submittedName>
        <fullName evidence="2">Uncharacterized protein</fullName>
    </submittedName>
</protein>
<accession>A0A4R5ENY3</accession>
<comment type="caution">
    <text evidence="2">The sequence shown here is derived from an EMBL/GenBank/DDBJ whole genome shotgun (WGS) entry which is preliminary data.</text>
</comment>
<evidence type="ECO:0000313" key="3">
    <source>
        <dbReference type="Proteomes" id="UP000294662"/>
    </source>
</evidence>
<organism evidence="2 3">
    <name type="scientific">Antarcticimicrobium sediminis</name>
    <dbReference type="NCBI Taxonomy" id="2546227"/>
    <lineage>
        <taxon>Bacteria</taxon>
        <taxon>Pseudomonadati</taxon>
        <taxon>Pseudomonadota</taxon>
        <taxon>Alphaproteobacteria</taxon>
        <taxon>Rhodobacterales</taxon>
        <taxon>Paracoccaceae</taxon>
        <taxon>Antarcticimicrobium</taxon>
    </lineage>
</organism>
<keyword evidence="3" id="KW-1185">Reference proteome</keyword>
<evidence type="ECO:0000256" key="1">
    <source>
        <dbReference type="SAM" id="Phobius"/>
    </source>
</evidence>
<gene>
    <name evidence="2" type="ORF">E1B25_15525</name>
</gene>
<reference evidence="2 3" key="1">
    <citation type="submission" date="2019-03" db="EMBL/GenBank/DDBJ databases">
        <authorList>
            <person name="Zhang S."/>
        </authorList>
    </citation>
    <scope>NUCLEOTIDE SEQUENCE [LARGE SCALE GENOMIC DNA]</scope>
    <source>
        <strain evidence="2 3">S4J41</strain>
    </source>
</reference>
<evidence type="ECO:0000313" key="2">
    <source>
        <dbReference type="EMBL" id="TDE36317.1"/>
    </source>
</evidence>